<organism evidence="1 2">
    <name type="scientific">Nocardia vinacea</name>
    <dbReference type="NCBI Taxonomy" id="96468"/>
    <lineage>
        <taxon>Bacteria</taxon>
        <taxon>Bacillati</taxon>
        <taxon>Actinomycetota</taxon>
        <taxon>Actinomycetes</taxon>
        <taxon>Mycobacteriales</taxon>
        <taxon>Nocardiaceae</taxon>
        <taxon>Nocardia</taxon>
    </lineage>
</organism>
<dbReference type="EMBL" id="CP109441">
    <property type="protein sequence ID" value="WUV49453.1"/>
    <property type="molecule type" value="Genomic_DNA"/>
</dbReference>
<reference evidence="1" key="1">
    <citation type="submission" date="2022-10" db="EMBL/GenBank/DDBJ databases">
        <title>The complete genomes of actinobacterial strains from the NBC collection.</title>
        <authorList>
            <person name="Joergensen T.S."/>
            <person name="Alvarez Arevalo M."/>
            <person name="Sterndorff E.B."/>
            <person name="Faurdal D."/>
            <person name="Vuksanovic O."/>
            <person name="Mourched A.-S."/>
            <person name="Charusanti P."/>
            <person name="Shaw S."/>
            <person name="Blin K."/>
            <person name="Weber T."/>
        </authorList>
    </citation>
    <scope>NUCLEOTIDE SEQUENCE</scope>
    <source>
        <strain evidence="1">NBC_01482</strain>
    </source>
</reference>
<name>A0ABZ1Z1T8_9NOCA</name>
<dbReference type="InterPro" id="IPR029068">
    <property type="entry name" value="Glyas_Bleomycin-R_OHBP_Dase"/>
</dbReference>
<gene>
    <name evidence="1" type="ORF">OG563_15295</name>
</gene>
<dbReference type="Proteomes" id="UP001432062">
    <property type="component" value="Chromosome"/>
</dbReference>
<dbReference type="Gene3D" id="3.10.180.10">
    <property type="entry name" value="2,3-Dihydroxybiphenyl 1,2-Dioxygenase, domain 1"/>
    <property type="match status" value="1"/>
</dbReference>
<dbReference type="RefSeq" id="WP_327094224.1">
    <property type="nucleotide sequence ID" value="NZ_CP109149.1"/>
</dbReference>
<evidence type="ECO:0008006" key="3">
    <source>
        <dbReference type="Google" id="ProtNLM"/>
    </source>
</evidence>
<keyword evidence="2" id="KW-1185">Reference proteome</keyword>
<protein>
    <recommendedName>
        <fullName evidence="3">Glyoxalase/bleomycin resistance/extradiol dioxygenase family protein</fullName>
    </recommendedName>
</protein>
<sequence length="135" mass="14530">MDALYSRLLVTRFGECFDFYNAVLPELIGAKLIKGTAAGPYANWDVDDQAVLVLFDRSAMAEVVGTTDLPVTAAPAQDAVMFVCRVPDVDTGLDLCLRNGATLAAAATDRPNWGPNLRTAHLRDPAGTLIELQSY</sequence>
<accession>A0ABZ1Z1T8</accession>
<proteinExistence type="predicted"/>
<evidence type="ECO:0000313" key="2">
    <source>
        <dbReference type="Proteomes" id="UP001432062"/>
    </source>
</evidence>
<evidence type="ECO:0000313" key="1">
    <source>
        <dbReference type="EMBL" id="WUV49453.1"/>
    </source>
</evidence>
<dbReference type="SUPFAM" id="SSF54593">
    <property type="entry name" value="Glyoxalase/Bleomycin resistance protein/Dihydroxybiphenyl dioxygenase"/>
    <property type="match status" value="1"/>
</dbReference>